<evidence type="ECO:0000313" key="2">
    <source>
        <dbReference type="Proteomes" id="UP001152320"/>
    </source>
</evidence>
<reference evidence="1" key="1">
    <citation type="submission" date="2021-10" db="EMBL/GenBank/DDBJ databases">
        <title>Tropical sea cucumber genome reveals ecological adaptation and Cuvierian tubules defense mechanism.</title>
        <authorList>
            <person name="Chen T."/>
        </authorList>
    </citation>
    <scope>NUCLEOTIDE SEQUENCE</scope>
    <source>
        <strain evidence="1">Nanhai2018</strain>
        <tissue evidence="1">Muscle</tissue>
    </source>
</reference>
<dbReference type="AlphaFoldDB" id="A0A9Q1BA54"/>
<dbReference type="GO" id="GO:0003964">
    <property type="term" value="F:RNA-directed DNA polymerase activity"/>
    <property type="evidence" value="ECO:0007669"/>
    <property type="project" value="UniProtKB-KW"/>
</dbReference>
<evidence type="ECO:0000313" key="1">
    <source>
        <dbReference type="EMBL" id="KAJ8019160.1"/>
    </source>
</evidence>
<dbReference type="EMBL" id="JAIZAY010000074">
    <property type="protein sequence ID" value="KAJ8019160.1"/>
    <property type="molecule type" value="Genomic_DNA"/>
</dbReference>
<gene>
    <name evidence="1" type="ORF">HOLleu_42450</name>
</gene>
<comment type="caution">
    <text evidence="1">The sequence shown here is derived from an EMBL/GenBank/DDBJ whole genome shotgun (WGS) entry which is preliminary data.</text>
</comment>
<protein>
    <submittedName>
        <fullName evidence="1">RNA-directed DNA polymerase from mobile element jockey</fullName>
    </submittedName>
</protein>
<name>A0A9Q1BA54_HOLLE</name>
<sequence>MNGELLQKVDCTKFLGVLIDHGLTWKPHIDSISVKIAQCTGVLSKLKHYLPKNILRSLYLTLILPHLSYCLPVWAGTSKKHLTKLTTLQKRAIRHICCVDSIEHTSKLFSSLNLLKFTDLIHIKEAVFAFRIVNNLAPPYFQQIFTFNCDTHGHNTRQSRYLRLPRFNSKFLKQSLRVRASSTWNTLPNEIQRCKSISCFKSKYFKHCIENY</sequence>
<keyword evidence="2" id="KW-1185">Reference proteome</keyword>
<dbReference type="OrthoDB" id="445826at2759"/>
<keyword evidence="1" id="KW-0695">RNA-directed DNA polymerase</keyword>
<dbReference type="PANTHER" id="PTHR33332">
    <property type="entry name" value="REVERSE TRANSCRIPTASE DOMAIN-CONTAINING PROTEIN"/>
    <property type="match status" value="1"/>
</dbReference>
<accession>A0A9Q1BA54</accession>
<keyword evidence="1" id="KW-0808">Transferase</keyword>
<organism evidence="1 2">
    <name type="scientific">Holothuria leucospilota</name>
    <name type="common">Black long sea cucumber</name>
    <name type="synonym">Mertensiothuria leucospilota</name>
    <dbReference type="NCBI Taxonomy" id="206669"/>
    <lineage>
        <taxon>Eukaryota</taxon>
        <taxon>Metazoa</taxon>
        <taxon>Echinodermata</taxon>
        <taxon>Eleutherozoa</taxon>
        <taxon>Echinozoa</taxon>
        <taxon>Holothuroidea</taxon>
        <taxon>Aspidochirotacea</taxon>
        <taxon>Aspidochirotida</taxon>
        <taxon>Holothuriidae</taxon>
        <taxon>Holothuria</taxon>
    </lineage>
</organism>
<keyword evidence="1" id="KW-0548">Nucleotidyltransferase</keyword>
<proteinExistence type="predicted"/>
<dbReference type="Proteomes" id="UP001152320">
    <property type="component" value="Unassembled WGS sequence"/>
</dbReference>